<dbReference type="InterPro" id="IPR029063">
    <property type="entry name" value="SAM-dependent_MTases_sf"/>
</dbReference>
<dbReference type="OrthoDB" id="9803017at2"/>
<proteinExistence type="predicted"/>
<keyword evidence="1 4" id="KW-0489">Methyltransferase</keyword>
<dbReference type="InterPro" id="IPR004398">
    <property type="entry name" value="RNA_MeTrfase_RsmD"/>
</dbReference>
<evidence type="ECO:0000313" key="4">
    <source>
        <dbReference type="EMBL" id="QDT60408.1"/>
    </source>
</evidence>
<dbReference type="GO" id="GO:0052913">
    <property type="term" value="F:16S rRNA (guanine(966)-N(2))-methyltransferase activity"/>
    <property type="evidence" value="ECO:0007669"/>
    <property type="project" value="UniProtKB-EC"/>
</dbReference>
<dbReference type="EC" id="2.1.1.171" evidence="4"/>
<dbReference type="Gene3D" id="3.40.50.150">
    <property type="entry name" value="Vaccinia Virus protein VP39"/>
    <property type="match status" value="1"/>
</dbReference>
<reference evidence="4 5" key="1">
    <citation type="submission" date="2019-02" db="EMBL/GenBank/DDBJ databases">
        <title>Deep-cultivation of Planctomycetes and their phenomic and genomic characterization uncovers novel biology.</title>
        <authorList>
            <person name="Wiegand S."/>
            <person name="Jogler M."/>
            <person name="Boedeker C."/>
            <person name="Pinto D."/>
            <person name="Vollmers J."/>
            <person name="Rivas-Marin E."/>
            <person name="Kohn T."/>
            <person name="Peeters S.H."/>
            <person name="Heuer A."/>
            <person name="Rast P."/>
            <person name="Oberbeckmann S."/>
            <person name="Bunk B."/>
            <person name="Jeske O."/>
            <person name="Meyerdierks A."/>
            <person name="Storesund J.E."/>
            <person name="Kallscheuer N."/>
            <person name="Luecker S."/>
            <person name="Lage O.M."/>
            <person name="Pohl T."/>
            <person name="Merkel B.J."/>
            <person name="Hornburger P."/>
            <person name="Mueller R.-W."/>
            <person name="Bruemmer F."/>
            <person name="Labrenz M."/>
            <person name="Spormann A.M."/>
            <person name="Op den Camp H."/>
            <person name="Overmann J."/>
            <person name="Amann R."/>
            <person name="Jetten M.S.M."/>
            <person name="Mascher T."/>
            <person name="Medema M.H."/>
            <person name="Devos D.P."/>
            <person name="Kaster A.-K."/>
            <person name="Ovreas L."/>
            <person name="Rohde M."/>
            <person name="Galperin M.Y."/>
            <person name="Jogler C."/>
        </authorList>
    </citation>
    <scope>NUCLEOTIDE SEQUENCE [LARGE SCALE GENOMIC DNA]</scope>
    <source>
        <strain evidence="4 5">SV_7m_r</strain>
    </source>
</reference>
<keyword evidence="2 4" id="KW-0808">Transferase</keyword>
<accession>A0A517SWA4</accession>
<keyword evidence="5" id="KW-1185">Reference proteome</keyword>
<feature type="region of interest" description="Disordered" evidence="3">
    <location>
        <begin position="1"/>
        <end position="20"/>
    </location>
</feature>
<dbReference type="PANTHER" id="PTHR43542">
    <property type="entry name" value="METHYLTRANSFERASE"/>
    <property type="match status" value="1"/>
</dbReference>
<dbReference type="PIRSF" id="PIRSF004553">
    <property type="entry name" value="CHP00095"/>
    <property type="match status" value="1"/>
</dbReference>
<organism evidence="4 5">
    <name type="scientific">Stieleria bergensis</name>
    <dbReference type="NCBI Taxonomy" id="2528025"/>
    <lineage>
        <taxon>Bacteria</taxon>
        <taxon>Pseudomonadati</taxon>
        <taxon>Planctomycetota</taxon>
        <taxon>Planctomycetia</taxon>
        <taxon>Pirellulales</taxon>
        <taxon>Pirellulaceae</taxon>
        <taxon>Stieleria</taxon>
    </lineage>
</organism>
<evidence type="ECO:0000256" key="2">
    <source>
        <dbReference type="ARBA" id="ARBA00022679"/>
    </source>
</evidence>
<dbReference type="PANTHER" id="PTHR43542:SF1">
    <property type="entry name" value="METHYLTRANSFERASE"/>
    <property type="match status" value="1"/>
</dbReference>
<gene>
    <name evidence="4" type="primary">rsmD</name>
    <name evidence="4" type="ORF">SV7mr_29300</name>
</gene>
<evidence type="ECO:0000313" key="5">
    <source>
        <dbReference type="Proteomes" id="UP000315003"/>
    </source>
</evidence>
<dbReference type="Proteomes" id="UP000315003">
    <property type="component" value="Chromosome"/>
</dbReference>
<protein>
    <submittedName>
        <fullName evidence="4">Ribosomal RNA small subunit methyltransferase D</fullName>
        <ecNumber evidence="4">2.1.1.171</ecNumber>
    </submittedName>
</protein>
<name>A0A517SWA4_9BACT</name>
<dbReference type="NCBIfam" id="TIGR00095">
    <property type="entry name" value="16S rRNA (guanine(966)-N(2))-methyltransferase RsmD"/>
    <property type="match status" value="1"/>
</dbReference>
<evidence type="ECO:0000256" key="3">
    <source>
        <dbReference type="SAM" id="MobiDB-lite"/>
    </source>
</evidence>
<sequence>MDDDDEPNRGPKKPQKRRSQKLRIIGGSMRGRVVVYHGAEFTRPMKDSVRESLFNIIGPRIKGAYAIDLFAGTGAVSFEALSRGASRATAIEMNRMALRFLRSTAETLGVAEQIKFLAGDTFRLAGPLLEHSIRADVIDDTPRVIFFCPPYAMWESRAEQLAKLLKNAVENSPPNSLIVAESEKHFDPDGLPPGQWDHRMYGNTRLSFLEPPMVCGM</sequence>
<evidence type="ECO:0000256" key="1">
    <source>
        <dbReference type="ARBA" id="ARBA00022603"/>
    </source>
</evidence>
<dbReference type="CDD" id="cd02440">
    <property type="entry name" value="AdoMet_MTases"/>
    <property type="match status" value="1"/>
</dbReference>
<dbReference type="Pfam" id="PF03602">
    <property type="entry name" value="Cons_hypoth95"/>
    <property type="match status" value="1"/>
</dbReference>
<feature type="compositionally biased region" description="Basic residues" evidence="3">
    <location>
        <begin position="10"/>
        <end position="20"/>
    </location>
</feature>
<dbReference type="EMBL" id="CP036272">
    <property type="protein sequence ID" value="QDT60408.1"/>
    <property type="molecule type" value="Genomic_DNA"/>
</dbReference>
<dbReference type="SUPFAM" id="SSF53335">
    <property type="entry name" value="S-adenosyl-L-methionine-dependent methyltransferases"/>
    <property type="match status" value="1"/>
</dbReference>
<dbReference type="AlphaFoldDB" id="A0A517SWA4"/>